<evidence type="ECO:0000256" key="3">
    <source>
        <dbReference type="SAM" id="MobiDB-lite"/>
    </source>
</evidence>
<proteinExistence type="predicted"/>
<dbReference type="InterPro" id="IPR001789">
    <property type="entry name" value="Sig_transdc_resp-reg_receiver"/>
</dbReference>
<keyword evidence="1" id="KW-0902">Two-component regulatory system</keyword>
<dbReference type="SUPFAM" id="SSF52172">
    <property type="entry name" value="CheY-like"/>
    <property type="match status" value="1"/>
</dbReference>
<gene>
    <name evidence="6" type="primary">LOC109715235</name>
</gene>
<evidence type="ECO:0000256" key="2">
    <source>
        <dbReference type="PROSITE-ProRule" id="PRU00169"/>
    </source>
</evidence>
<dbReference type="Proteomes" id="UP000515123">
    <property type="component" value="Linkage group 9"/>
</dbReference>
<organism evidence="5 6">
    <name type="scientific">Ananas comosus</name>
    <name type="common">Pineapple</name>
    <name type="synonym">Ananas ananas</name>
    <dbReference type="NCBI Taxonomy" id="4615"/>
    <lineage>
        <taxon>Eukaryota</taxon>
        <taxon>Viridiplantae</taxon>
        <taxon>Streptophyta</taxon>
        <taxon>Embryophyta</taxon>
        <taxon>Tracheophyta</taxon>
        <taxon>Spermatophyta</taxon>
        <taxon>Magnoliopsida</taxon>
        <taxon>Liliopsida</taxon>
        <taxon>Poales</taxon>
        <taxon>Bromeliaceae</taxon>
        <taxon>Bromelioideae</taxon>
        <taxon>Ananas</taxon>
    </lineage>
</organism>
<reference evidence="6" key="2">
    <citation type="submission" date="2025-08" db="UniProtKB">
        <authorList>
            <consortium name="RefSeq"/>
        </authorList>
    </citation>
    <scope>IDENTIFICATION</scope>
    <source>
        <tissue evidence="6">Leaf</tissue>
    </source>
</reference>
<evidence type="ECO:0000259" key="4">
    <source>
        <dbReference type="PROSITE" id="PS50110"/>
    </source>
</evidence>
<dbReference type="GO" id="GO:0000160">
    <property type="term" value="P:phosphorelay signal transduction system"/>
    <property type="evidence" value="ECO:0007669"/>
    <property type="project" value="UniProtKB-KW"/>
</dbReference>
<evidence type="ECO:0000256" key="1">
    <source>
        <dbReference type="ARBA" id="ARBA00023012"/>
    </source>
</evidence>
<dbReference type="AlphaFoldDB" id="A0A6P5FHE9"/>
<comment type="caution">
    <text evidence="2">Lacks conserved residue(s) required for the propagation of feature annotation.</text>
</comment>
<feature type="domain" description="Response regulatory" evidence="4">
    <location>
        <begin position="101"/>
        <end position="219"/>
    </location>
</feature>
<accession>A0A6P5FHE9</accession>
<sequence>MDPHSGSAAASNSGDRDEFSSDLDKYHILDAVKMLVQQKDAHVEPTSAATSDGRDESSLELHEYHVLEAVKALVQKRSHAESAVTSILDDSECASELDKLHVLVVDGDPTSLKVIEKMLLQIDLYEGVTTCSRAEEAISLLQKGKAKINLVLTELDLPDMHGYKLLRWICRNTDIAVVVMTAEQVDLDRMMHSIDLGAHLHLNKPVSNGSLLMIGQCPFQMKYRGRSGAMEVSDTVDIFLDEDMED</sequence>
<dbReference type="InterPro" id="IPR011006">
    <property type="entry name" value="CheY-like_superfamily"/>
</dbReference>
<feature type="region of interest" description="Disordered" evidence="3">
    <location>
        <begin position="1"/>
        <end position="20"/>
    </location>
</feature>
<name>A0A6P5FHE9_ANACO</name>
<dbReference type="RefSeq" id="XP_020095736.1">
    <property type="nucleotide sequence ID" value="XM_020240147.1"/>
</dbReference>
<dbReference type="PANTHER" id="PTHR43874">
    <property type="entry name" value="TWO-COMPONENT RESPONSE REGULATOR"/>
    <property type="match status" value="1"/>
</dbReference>
<dbReference type="GeneID" id="109715235"/>
<dbReference type="PANTHER" id="PTHR43874:SF67">
    <property type="entry name" value="TWO-COMPONENT RESPONSE REGULATOR ARR2"/>
    <property type="match status" value="1"/>
</dbReference>
<dbReference type="Gene3D" id="3.40.50.2300">
    <property type="match status" value="1"/>
</dbReference>
<evidence type="ECO:0000313" key="6">
    <source>
        <dbReference type="RefSeq" id="XP_020095736.1"/>
    </source>
</evidence>
<evidence type="ECO:0000313" key="5">
    <source>
        <dbReference type="Proteomes" id="UP000515123"/>
    </source>
</evidence>
<dbReference type="InterPro" id="IPR045279">
    <property type="entry name" value="ARR-like"/>
</dbReference>
<dbReference type="SMART" id="SM00448">
    <property type="entry name" value="REC"/>
    <property type="match status" value="1"/>
</dbReference>
<reference evidence="5" key="1">
    <citation type="journal article" date="2015" name="Nat. Genet.">
        <title>The pineapple genome and the evolution of CAM photosynthesis.</title>
        <authorList>
            <person name="Ming R."/>
            <person name="VanBuren R."/>
            <person name="Wai C.M."/>
            <person name="Tang H."/>
            <person name="Schatz M.C."/>
            <person name="Bowers J.E."/>
            <person name="Lyons E."/>
            <person name="Wang M.L."/>
            <person name="Chen J."/>
            <person name="Biggers E."/>
            <person name="Zhang J."/>
            <person name="Huang L."/>
            <person name="Zhang L."/>
            <person name="Miao W."/>
            <person name="Zhang J."/>
            <person name="Ye Z."/>
            <person name="Miao C."/>
            <person name="Lin Z."/>
            <person name="Wang H."/>
            <person name="Zhou H."/>
            <person name="Yim W.C."/>
            <person name="Priest H.D."/>
            <person name="Zheng C."/>
            <person name="Woodhouse M."/>
            <person name="Edger P.P."/>
            <person name="Guyot R."/>
            <person name="Guo H.B."/>
            <person name="Guo H."/>
            <person name="Zheng G."/>
            <person name="Singh R."/>
            <person name="Sharma A."/>
            <person name="Min X."/>
            <person name="Zheng Y."/>
            <person name="Lee H."/>
            <person name="Gurtowski J."/>
            <person name="Sedlazeck F.J."/>
            <person name="Harkess A."/>
            <person name="McKain M.R."/>
            <person name="Liao Z."/>
            <person name="Fang J."/>
            <person name="Liu J."/>
            <person name="Zhang X."/>
            <person name="Zhang Q."/>
            <person name="Hu W."/>
            <person name="Qin Y."/>
            <person name="Wang K."/>
            <person name="Chen L.Y."/>
            <person name="Shirley N."/>
            <person name="Lin Y.R."/>
            <person name="Liu L.Y."/>
            <person name="Hernandez A.G."/>
            <person name="Wright C.L."/>
            <person name="Bulone V."/>
            <person name="Tuskan G.A."/>
            <person name="Heath K."/>
            <person name="Zee F."/>
            <person name="Moore P.H."/>
            <person name="Sunkar R."/>
            <person name="Leebens-Mack J.H."/>
            <person name="Mockler T."/>
            <person name="Bennetzen J.L."/>
            <person name="Freeling M."/>
            <person name="Sankoff D."/>
            <person name="Paterson A.H."/>
            <person name="Zhu X."/>
            <person name="Yang X."/>
            <person name="Smith J.A."/>
            <person name="Cushman J.C."/>
            <person name="Paull R.E."/>
            <person name="Yu Q."/>
        </authorList>
    </citation>
    <scope>NUCLEOTIDE SEQUENCE [LARGE SCALE GENOMIC DNA]</scope>
    <source>
        <strain evidence="5">cv. F153</strain>
    </source>
</reference>
<dbReference type="PROSITE" id="PS50110">
    <property type="entry name" value="RESPONSE_REGULATORY"/>
    <property type="match status" value="1"/>
</dbReference>
<dbReference type="OrthoDB" id="60033at2759"/>
<dbReference type="GO" id="GO:0009736">
    <property type="term" value="P:cytokinin-activated signaling pathway"/>
    <property type="evidence" value="ECO:0007669"/>
    <property type="project" value="InterPro"/>
</dbReference>
<dbReference type="Pfam" id="PF00072">
    <property type="entry name" value="Response_reg"/>
    <property type="match status" value="1"/>
</dbReference>
<keyword evidence="5" id="KW-1185">Reference proteome</keyword>
<protein>
    <submittedName>
        <fullName evidence="6">Two-component response regulator ARR12-like</fullName>
    </submittedName>
</protein>